<name>A0AC34RKQ5_9BILA</name>
<accession>A0AC34RKQ5</accession>
<protein>
    <submittedName>
        <fullName evidence="2">Uncharacterized protein</fullName>
    </submittedName>
</protein>
<evidence type="ECO:0000313" key="1">
    <source>
        <dbReference type="Proteomes" id="UP000887576"/>
    </source>
</evidence>
<dbReference type="WBParaSite" id="JU765_v2.g7853.t1">
    <property type="protein sequence ID" value="JU765_v2.g7853.t1"/>
    <property type="gene ID" value="JU765_v2.g7853"/>
</dbReference>
<evidence type="ECO:0000313" key="2">
    <source>
        <dbReference type="WBParaSite" id="JU765_v2.g7853.t1"/>
    </source>
</evidence>
<proteinExistence type="predicted"/>
<reference evidence="2" key="1">
    <citation type="submission" date="2022-11" db="UniProtKB">
        <authorList>
            <consortium name="WormBaseParasite"/>
        </authorList>
    </citation>
    <scope>IDENTIFICATION</scope>
</reference>
<organism evidence="1 2">
    <name type="scientific">Panagrolaimus sp. JU765</name>
    <dbReference type="NCBI Taxonomy" id="591449"/>
    <lineage>
        <taxon>Eukaryota</taxon>
        <taxon>Metazoa</taxon>
        <taxon>Ecdysozoa</taxon>
        <taxon>Nematoda</taxon>
        <taxon>Chromadorea</taxon>
        <taxon>Rhabditida</taxon>
        <taxon>Tylenchina</taxon>
        <taxon>Panagrolaimomorpha</taxon>
        <taxon>Panagrolaimoidea</taxon>
        <taxon>Panagrolaimidae</taxon>
        <taxon>Panagrolaimus</taxon>
    </lineage>
</organism>
<dbReference type="Proteomes" id="UP000887576">
    <property type="component" value="Unplaced"/>
</dbReference>
<sequence>MANAAFGFGWDVGIYTNYNHWQTIVGADFDLLSDYPLWWARYNGAADLVSGWSPFAGWDNPTMHQYTQNSVVCNLKLDKSYKNDTDTKFGPKFRGAKLPRKKAL</sequence>